<dbReference type="EC" id="3.6.1.11" evidence="2"/>
<dbReference type="EMBL" id="SLUL01000007">
    <property type="protein sequence ID" value="TCL49195.1"/>
    <property type="molecule type" value="Genomic_DNA"/>
</dbReference>
<name>A0A4V2QA75_9BACL</name>
<dbReference type="SUPFAM" id="SSF53067">
    <property type="entry name" value="Actin-like ATPase domain"/>
    <property type="match status" value="2"/>
</dbReference>
<gene>
    <name evidence="7" type="ORF">EDD69_10715</name>
</gene>
<evidence type="ECO:0000259" key="6">
    <source>
        <dbReference type="Pfam" id="PF21447"/>
    </source>
</evidence>
<dbReference type="Gene3D" id="3.30.420.150">
    <property type="entry name" value="Exopolyphosphatase. Domain 2"/>
    <property type="match status" value="1"/>
</dbReference>
<dbReference type="SUPFAM" id="SSF109604">
    <property type="entry name" value="HD-domain/PDEase-like"/>
    <property type="match status" value="1"/>
</dbReference>
<comment type="catalytic activity">
    <reaction evidence="4">
        <text>[phosphate](n) + H2O = [phosphate](n-1) + phosphate + H(+)</text>
        <dbReference type="Rhea" id="RHEA:21528"/>
        <dbReference type="Rhea" id="RHEA-COMP:9859"/>
        <dbReference type="Rhea" id="RHEA-COMP:14279"/>
        <dbReference type="ChEBI" id="CHEBI:15377"/>
        <dbReference type="ChEBI" id="CHEBI:15378"/>
        <dbReference type="ChEBI" id="CHEBI:16838"/>
        <dbReference type="ChEBI" id="CHEBI:43474"/>
        <dbReference type="EC" id="3.6.1.11"/>
    </reaction>
</comment>
<feature type="domain" description="Ppx/GppA phosphatase C-terminal" evidence="6">
    <location>
        <begin position="317"/>
        <end position="482"/>
    </location>
</feature>
<dbReference type="NCBIfam" id="TIGR03706">
    <property type="entry name" value="exo_poly_only"/>
    <property type="match status" value="1"/>
</dbReference>
<keyword evidence="3" id="KW-0378">Hydrolase</keyword>
<dbReference type="CDD" id="cd24052">
    <property type="entry name" value="ASKHA_NBD_HpPPX-GppA-like"/>
    <property type="match status" value="1"/>
</dbReference>
<dbReference type="GO" id="GO:0006793">
    <property type="term" value="P:phosphorus metabolic process"/>
    <property type="evidence" value="ECO:0007669"/>
    <property type="project" value="InterPro"/>
</dbReference>
<dbReference type="Proteomes" id="UP000295658">
    <property type="component" value="Unassembled WGS sequence"/>
</dbReference>
<dbReference type="GO" id="GO:0004309">
    <property type="term" value="F:exopolyphosphatase activity"/>
    <property type="evidence" value="ECO:0007669"/>
    <property type="project" value="UniProtKB-EC"/>
</dbReference>
<comment type="similarity">
    <text evidence="1">Belongs to the GppA/Ppx family.</text>
</comment>
<evidence type="ECO:0000313" key="7">
    <source>
        <dbReference type="EMBL" id="TCL49195.1"/>
    </source>
</evidence>
<evidence type="ECO:0000313" key="8">
    <source>
        <dbReference type="Proteomes" id="UP000295658"/>
    </source>
</evidence>
<evidence type="ECO:0000259" key="5">
    <source>
        <dbReference type="Pfam" id="PF02541"/>
    </source>
</evidence>
<dbReference type="AlphaFoldDB" id="A0A4V2QA75"/>
<dbReference type="Pfam" id="PF21447">
    <property type="entry name" value="Ppx-GppA_III"/>
    <property type="match status" value="1"/>
</dbReference>
<accession>A0A4V2QA75</accession>
<sequence length="515" mass="60057">MTEKYGIIDIGSNTMRLVIYKRGRSGRLREIENVKVVARLRNYLTDDDELTEEGIRVLLEGLFTFQEVTRFHRLTNVKCVATATLRQARNRNEIVRLVAEQTDFHIRILSEYEEAYYGFLAVVNSTSLSEGITIDIGGGSTEVTYFRNRELIDYHSFPFGALSLKRQFVSGNTPTEEELKKISSYVTEQFHSLDWLKNKKLPIIAIGGSARNLVQIHQVLKNYPIAGIHQYEMDWKDIVTVKKYLTSLTFEQLQKVEGLSKDRADLIIPAIEVFQTLYETVDAKKFILSRKGLRDGIFYEQFIQTLGTSIFPSVLEESFFELAQDYELNVDHVRHVTKLVIQLFEQIRNLSLFPLTGEDLVLLKRAAHVFYLGQYIDEEASSQHTFYILANRTIDGLSHRDRVKLALIASFKNKTVFKQYVKPFETWFSRVEQKQLRFLGALLKFAYSLNDTKRHIVQQIKIEIENENVMIHLFCNRSWRAEEYQAEKHKKHLEKMLKRSIELKFHFLDELGGVR</sequence>
<dbReference type="GO" id="GO:0006357">
    <property type="term" value="P:regulation of transcription by RNA polymerase II"/>
    <property type="evidence" value="ECO:0007669"/>
    <property type="project" value="TreeGrafter"/>
</dbReference>
<comment type="caution">
    <text evidence="7">The sequence shown here is derived from an EMBL/GenBank/DDBJ whole genome shotgun (WGS) entry which is preliminary data.</text>
</comment>
<dbReference type="InterPro" id="IPR043129">
    <property type="entry name" value="ATPase_NBD"/>
</dbReference>
<dbReference type="InterPro" id="IPR050273">
    <property type="entry name" value="GppA/Ppx_hydrolase"/>
</dbReference>
<dbReference type="InterPro" id="IPR048950">
    <property type="entry name" value="Ppx_GppA_C"/>
</dbReference>
<protein>
    <recommendedName>
        <fullName evidence="2">exopolyphosphatase</fullName>
        <ecNumber evidence="2">3.6.1.11</ecNumber>
    </recommendedName>
</protein>
<dbReference type="Gene3D" id="3.30.420.40">
    <property type="match status" value="1"/>
</dbReference>
<evidence type="ECO:0000256" key="1">
    <source>
        <dbReference type="ARBA" id="ARBA00007125"/>
    </source>
</evidence>
<reference evidence="7 8" key="1">
    <citation type="submission" date="2019-03" db="EMBL/GenBank/DDBJ databases">
        <title>Genomic Encyclopedia of Type Strains, Phase IV (KMG-IV): sequencing the most valuable type-strain genomes for metagenomic binning, comparative biology and taxonomic classification.</title>
        <authorList>
            <person name="Goeker M."/>
        </authorList>
    </citation>
    <scope>NUCLEOTIDE SEQUENCE [LARGE SCALE GENOMIC DNA]</scope>
    <source>
        <strain evidence="7 8">DSM 24979</strain>
    </source>
</reference>
<dbReference type="PANTHER" id="PTHR30005">
    <property type="entry name" value="EXOPOLYPHOSPHATASE"/>
    <property type="match status" value="1"/>
</dbReference>
<dbReference type="Pfam" id="PF02541">
    <property type="entry name" value="Ppx-GppA"/>
    <property type="match status" value="1"/>
</dbReference>
<dbReference type="OrthoDB" id="9807195at2"/>
<dbReference type="Gene3D" id="1.10.3210.10">
    <property type="entry name" value="Hypothetical protein af1432"/>
    <property type="match status" value="1"/>
</dbReference>
<evidence type="ECO:0000256" key="4">
    <source>
        <dbReference type="ARBA" id="ARBA00047607"/>
    </source>
</evidence>
<dbReference type="PANTHER" id="PTHR30005:SF0">
    <property type="entry name" value="RETROGRADE REGULATION PROTEIN 2"/>
    <property type="match status" value="1"/>
</dbReference>
<dbReference type="InterPro" id="IPR022371">
    <property type="entry name" value="Exopolyphosphatase"/>
</dbReference>
<evidence type="ECO:0000256" key="3">
    <source>
        <dbReference type="ARBA" id="ARBA00022801"/>
    </source>
</evidence>
<proteinExistence type="inferred from homology"/>
<feature type="domain" description="Ppx/GppA phosphatase N-terminal" evidence="5">
    <location>
        <begin position="25"/>
        <end position="301"/>
    </location>
</feature>
<organism evidence="7 8">
    <name type="scientific">Thermolongibacillus altinsuensis</name>
    <dbReference type="NCBI Taxonomy" id="575256"/>
    <lineage>
        <taxon>Bacteria</taxon>
        <taxon>Bacillati</taxon>
        <taxon>Bacillota</taxon>
        <taxon>Bacilli</taxon>
        <taxon>Bacillales</taxon>
        <taxon>Anoxybacillaceae</taxon>
        <taxon>Thermolongibacillus</taxon>
    </lineage>
</organism>
<dbReference type="InterPro" id="IPR003695">
    <property type="entry name" value="Ppx_GppA_N"/>
</dbReference>
<evidence type="ECO:0000256" key="2">
    <source>
        <dbReference type="ARBA" id="ARBA00012451"/>
    </source>
</evidence>
<keyword evidence="8" id="KW-1185">Reference proteome</keyword>